<accession>B2JMZ1</accession>
<proteinExistence type="predicted"/>
<sequence>MHSPLSEKTRHAPELDTRRDLRHLRVLIERGVAEQTRLQAARVHVEPEARSGSALRGDVARIEYLGGNRQLGEYPYWQIRSDNG</sequence>
<dbReference type="Proteomes" id="UP000001192">
    <property type="component" value="Chromosome 2"/>
</dbReference>
<evidence type="ECO:0000313" key="2">
    <source>
        <dbReference type="Proteomes" id="UP000001192"/>
    </source>
</evidence>
<dbReference type="AlphaFoldDB" id="B2JMZ1"/>
<organism evidence="1 2">
    <name type="scientific">Paraburkholderia phymatum (strain DSM 17167 / CIP 108236 / LMG 21445 / STM815)</name>
    <name type="common">Burkholderia phymatum</name>
    <dbReference type="NCBI Taxonomy" id="391038"/>
    <lineage>
        <taxon>Bacteria</taxon>
        <taxon>Pseudomonadati</taxon>
        <taxon>Pseudomonadota</taxon>
        <taxon>Betaproteobacteria</taxon>
        <taxon>Burkholderiales</taxon>
        <taxon>Burkholderiaceae</taxon>
        <taxon>Paraburkholderia</taxon>
    </lineage>
</organism>
<dbReference type="RefSeq" id="WP_012404548.1">
    <property type="nucleotide sequence ID" value="NC_010623.1"/>
</dbReference>
<protein>
    <submittedName>
        <fullName evidence="1">Uncharacterized protein</fullName>
    </submittedName>
</protein>
<dbReference type="STRING" id="391038.Bphy_5306"/>
<dbReference type="HOGENOM" id="CLU_2521247_0_0_4"/>
<dbReference type="EMBL" id="CP001044">
    <property type="protein sequence ID" value="ACC74384.1"/>
    <property type="molecule type" value="Genomic_DNA"/>
</dbReference>
<reference evidence="2" key="1">
    <citation type="journal article" date="2014" name="Stand. Genomic Sci.">
        <title>Complete genome sequence of Burkholderia phymatum STM815(T), a broad host range and efficient nitrogen-fixing symbiont of Mimosa species.</title>
        <authorList>
            <person name="Moulin L."/>
            <person name="Klonowska A."/>
            <person name="Caroline B."/>
            <person name="Booth K."/>
            <person name="Vriezen J.A."/>
            <person name="Melkonian R."/>
            <person name="James E.K."/>
            <person name="Young J.P."/>
            <person name="Bena G."/>
            <person name="Hauser L."/>
            <person name="Land M."/>
            <person name="Kyrpides N."/>
            <person name="Bruce D."/>
            <person name="Chain P."/>
            <person name="Copeland A."/>
            <person name="Pitluck S."/>
            <person name="Woyke T."/>
            <person name="Lizotte-Waniewski M."/>
            <person name="Bristow J."/>
            <person name="Riley M."/>
        </authorList>
    </citation>
    <scope>NUCLEOTIDE SEQUENCE [LARGE SCALE GENOMIC DNA]</scope>
    <source>
        <strain evidence="2">DSM 17167 / CIP 108236 / LMG 21445 / STM815</strain>
    </source>
</reference>
<evidence type="ECO:0000313" key="1">
    <source>
        <dbReference type="EMBL" id="ACC74384.1"/>
    </source>
</evidence>
<name>B2JMZ1_PARP8</name>
<gene>
    <name evidence="1" type="ordered locus">Bphy_5306</name>
</gene>
<dbReference type="KEGG" id="bph:Bphy_5306"/>
<keyword evidence="2" id="KW-1185">Reference proteome</keyword>